<organism evidence="4 5">
    <name type="scientific">Curvularia kusanoi</name>
    <name type="common">Cochliobolus kusanoi</name>
    <dbReference type="NCBI Taxonomy" id="90978"/>
    <lineage>
        <taxon>Eukaryota</taxon>
        <taxon>Fungi</taxon>
        <taxon>Dikarya</taxon>
        <taxon>Ascomycota</taxon>
        <taxon>Pezizomycotina</taxon>
        <taxon>Dothideomycetes</taxon>
        <taxon>Pleosporomycetidae</taxon>
        <taxon>Pleosporales</taxon>
        <taxon>Pleosporineae</taxon>
        <taxon>Pleosporaceae</taxon>
        <taxon>Curvularia</taxon>
    </lineage>
</organism>
<dbReference type="Pfam" id="PF00023">
    <property type="entry name" value="Ank"/>
    <property type="match status" value="1"/>
</dbReference>
<gene>
    <name evidence="4" type="ORF">E8E13_005665</name>
</gene>
<dbReference type="SUPFAM" id="SSF48403">
    <property type="entry name" value="Ankyrin repeat"/>
    <property type="match status" value="1"/>
</dbReference>
<dbReference type="OrthoDB" id="3683591at2759"/>
<comment type="caution">
    <text evidence="4">The sequence shown here is derived from an EMBL/GenBank/DDBJ whole genome shotgun (WGS) entry which is preliminary data.</text>
</comment>
<name>A0A9P4TB66_CURKU</name>
<accession>A0A9P4TB66</accession>
<evidence type="ECO:0000256" key="1">
    <source>
        <dbReference type="ARBA" id="ARBA00022737"/>
    </source>
</evidence>
<evidence type="ECO:0000256" key="2">
    <source>
        <dbReference type="ARBA" id="ARBA00023043"/>
    </source>
</evidence>
<keyword evidence="2 3" id="KW-0040">ANK repeat</keyword>
<dbReference type="EMBL" id="SWKU01000017">
    <property type="protein sequence ID" value="KAF2999344.1"/>
    <property type="molecule type" value="Genomic_DNA"/>
</dbReference>
<sequence length="309" mass="34702">MDSEPSSEALSVAVGRMFELRAEDVKEPLQTVRQLLGPWLEPASKSSESAAWSMLNNANILVIAIMKDWDDVLQMLLSLGLEIYHYDVAVAIRNANQRKSFEALRMLFAAGWDINRPLNEYCPPAISLLLVHREFVEICLSMGASLHINSWSGHTIMQRAVAYAPLSNIKLLVEHGAIISETNLLPHAAWGYHERSEKPEIENRMEIIRYLIDQGASIDAFYCDTLNEEIRSGEYVFFGKMNALHLAIAGGKQDLVELLLENGANAKLDTWSAWKTEGKTISTVELARLCGFEEITLMIRNHIGEEDTD</sequence>
<dbReference type="PANTHER" id="PTHR24180:SF45">
    <property type="entry name" value="POLY [ADP-RIBOSE] POLYMERASE TANKYRASE"/>
    <property type="match status" value="1"/>
</dbReference>
<evidence type="ECO:0000313" key="4">
    <source>
        <dbReference type="EMBL" id="KAF2999344.1"/>
    </source>
</evidence>
<reference evidence="4" key="1">
    <citation type="submission" date="2019-04" db="EMBL/GenBank/DDBJ databases">
        <title>Sequencing of skin fungus with MAO and IRED activity.</title>
        <authorList>
            <person name="Marsaioli A.J."/>
            <person name="Bonatto J.M.C."/>
            <person name="Reis Junior O."/>
        </authorList>
    </citation>
    <scope>NUCLEOTIDE SEQUENCE</scope>
    <source>
        <strain evidence="4">30M1</strain>
    </source>
</reference>
<dbReference type="PANTHER" id="PTHR24180">
    <property type="entry name" value="CYCLIN-DEPENDENT KINASE INHIBITOR 2C-RELATED"/>
    <property type="match status" value="1"/>
</dbReference>
<evidence type="ECO:0000256" key="3">
    <source>
        <dbReference type="PROSITE-ProRule" id="PRU00023"/>
    </source>
</evidence>
<dbReference type="InterPro" id="IPR036770">
    <property type="entry name" value="Ankyrin_rpt-contain_sf"/>
</dbReference>
<feature type="repeat" description="ANK" evidence="3">
    <location>
        <begin position="239"/>
        <end position="271"/>
    </location>
</feature>
<dbReference type="InterPro" id="IPR051637">
    <property type="entry name" value="Ank_repeat_dom-contain_49"/>
</dbReference>
<keyword evidence="1" id="KW-0677">Repeat</keyword>
<dbReference type="PROSITE" id="PS50297">
    <property type="entry name" value="ANK_REP_REGION"/>
    <property type="match status" value="1"/>
</dbReference>
<evidence type="ECO:0000313" key="5">
    <source>
        <dbReference type="Proteomes" id="UP000801428"/>
    </source>
</evidence>
<keyword evidence="5" id="KW-1185">Reference proteome</keyword>
<dbReference type="PROSITE" id="PS50088">
    <property type="entry name" value="ANK_REPEAT"/>
    <property type="match status" value="1"/>
</dbReference>
<dbReference type="InterPro" id="IPR002110">
    <property type="entry name" value="Ankyrin_rpt"/>
</dbReference>
<dbReference type="Proteomes" id="UP000801428">
    <property type="component" value="Unassembled WGS sequence"/>
</dbReference>
<proteinExistence type="predicted"/>
<dbReference type="AlphaFoldDB" id="A0A9P4TB66"/>
<evidence type="ECO:0008006" key="6">
    <source>
        <dbReference type="Google" id="ProtNLM"/>
    </source>
</evidence>
<dbReference type="Gene3D" id="1.25.40.20">
    <property type="entry name" value="Ankyrin repeat-containing domain"/>
    <property type="match status" value="1"/>
</dbReference>
<dbReference type="SMART" id="SM00248">
    <property type="entry name" value="ANK"/>
    <property type="match status" value="4"/>
</dbReference>
<protein>
    <recommendedName>
        <fullName evidence="6">Ankyrin repeat protein</fullName>
    </recommendedName>
</protein>